<feature type="region of interest" description="Disordered" evidence="1">
    <location>
        <begin position="226"/>
        <end position="247"/>
    </location>
</feature>
<gene>
    <name evidence="2" type="ORF">TK50_04085</name>
</gene>
<dbReference type="InterPro" id="IPR013381">
    <property type="entry name" value="CRISPR-assoc_prot_Cse1"/>
</dbReference>
<evidence type="ECO:0000256" key="1">
    <source>
        <dbReference type="SAM" id="MobiDB-lite"/>
    </source>
</evidence>
<dbReference type="CDD" id="cd09729">
    <property type="entry name" value="Cse1_I-E"/>
    <property type="match status" value="1"/>
</dbReference>
<name>A0A0D0X1I9_9ACTN</name>
<dbReference type="OrthoDB" id="3187690at2"/>
<sequence>MPDAATSSFSLIEQPWIPVLDLSGRRRLVTLHELFAQAAELRAVAGELPTQTSAILRLLLAILHRAVGGPEDERAWQGLWRRSDLPADDIAGYLDEYRDRFDLLHPVTPFYQVADLRTQKGDGFGLERLIADVPNNAPYLTTRLGPGLARLTPAEAAVWLVHCQAYDTSGIKSGAVGDDRVKGGKGYPIGPASCGSLGLVYLEGRTLRETLLLNLVPLDSDYLRQDPERDSPVWEREPHGPVEENERARGPYGLLNLYTWQSRRIRLFGDQAGITGAMIANGDRIAWPNLHQQEPMSGWRRSANQEKKLGQPLVYLPALHDHTRALWRGLTSLLPAPTERPGTEAASRRPPAVSQWLARLRIRELIDDRYRVTARAVGVVYGNQMSVVDEVYQDALTMPVQAFDPAGPLAVTIVDSAADAEAAVLALRRLAADLCRAAGGYGDRAEDPPAAAADRAAEVGYAKLDVLFRRWLGDLGPHSDPAGARIQWQTLADRCVRRLGQGMVEQAGPQAWAGRYVDQEKKKHLSSPLADKFFRDALCRALPLAAVTENPPVSQEVPA</sequence>
<dbReference type="EMBL" id="JXSX01000001">
    <property type="protein sequence ID" value="KIR64789.1"/>
    <property type="molecule type" value="Genomic_DNA"/>
</dbReference>
<comment type="caution">
    <text evidence="2">The sequence shown here is derived from an EMBL/GenBank/DDBJ whole genome shotgun (WGS) entry which is preliminary data.</text>
</comment>
<dbReference type="Proteomes" id="UP000032254">
    <property type="component" value="Unassembled WGS sequence"/>
</dbReference>
<reference evidence="2 3" key="1">
    <citation type="submission" date="2015-01" db="EMBL/GenBank/DDBJ databases">
        <title>Sequencing and annotation of Micromonospora carbonacea strain JXNU-1 genome.</title>
        <authorList>
            <person name="Long Z."/>
            <person name="Huang Y."/>
            <person name="Jiang Y."/>
        </authorList>
    </citation>
    <scope>NUCLEOTIDE SEQUENCE [LARGE SCALE GENOMIC DNA]</scope>
    <source>
        <strain evidence="2 3">JXNU-1</strain>
    </source>
</reference>
<evidence type="ECO:0000313" key="2">
    <source>
        <dbReference type="EMBL" id="KIR64789.1"/>
    </source>
</evidence>
<dbReference type="PATRIC" id="fig|47853.6.peg.872"/>
<protein>
    <submittedName>
        <fullName evidence="2">CRISPR-associated protein Cse1</fullName>
    </submittedName>
</protein>
<evidence type="ECO:0000313" key="3">
    <source>
        <dbReference type="Proteomes" id="UP000032254"/>
    </source>
</evidence>
<accession>A0A0D0X1I9</accession>
<dbReference type="AlphaFoldDB" id="A0A0D0X1I9"/>
<keyword evidence="3" id="KW-1185">Reference proteome</keyword>
<dbReference type="Pfam" id="PF09481">
    <property type="entry name" value="CRISPR_Cse1"/>
    <property type="match status" value="1"/>
</dbReference>
<organism evidence="2 3">
    <name type="scientific">Micromonospora haikouensis</name>
    <dbReference type="NCBI Taxonomy" id="686309"/>
    <lineage>
        <taxon>Bacteria</taxon>
        <taxon>Bacillati</taxon>
        <taxon>Actinomycetota</taxon>
        <taxon>Actinomycetes</taxon>
        <taxon>Micromonosporales</taxon>
        <taxon>Micromonosporaceae</taxon>
        <taxon>Micromonospora</taxon>
    </lineage>
</organism>
<dbReference type="NCBIfam" id="TIGR02547">
    <property type="entry name" value="casA_cse1"/>
    <property type="match status" value="1"/>
</dbReference>
<proteinExistence type="predicted"/>
<dbReference type="Gene3D" id="1.10.132.100">
    <property type="match status" value="1"/>
</dbReference>